<dbReference type="EMBL" id="LN854351">
    <property type="protein sequence ID" value="CRY98138.1"/>
    <property type="molecule type" value="Genomic_DNA"/>
</dbReference>
<name>A0A0H5Q884_9ZZZZ</name>
<protein>
    <submittedName>
        <fullName evidence="1">Uncharacterized protein</fullName>
    </submittedName>
</protein>
<sequence>MKIDFNGIIDLEIPSDDELLEVYERVKAQMDEDASYNLLVEIGKNTEAMEKAEGAEGSFRKWPTIKKMAWISSEAYCMGFMNATRIVYEALIMTLQEQAAEQGGRNDAK</sequence>
<dbReference type="AlphaFoldDB" id="A0A0H5Q884"/>
<evidence type="ECO:0000313" key="1">
    <source>
        <dbReference type="EMBL" id="CRY98138.1"/>
    </source>
</evidence>
<geneLocation type="plasmid" evidence="1">
    <name>pRGRH1858</name>
</geneLocation>
<reference evidence="1" key="1">
    <citation type="submission" date="2015-06" db="EMBL/GenBank/DDBJ databases">
        <authorList>
            <person name="Joergensen T."/>
        </authorList>
    </citation>
    <scope>NUCLEOTIDE SEQUENCE</scope>
    <source>
        <plasmid evidence="1">pRGRH1858</plasmid>
    </source>
</reference>
<keyword evidence="1" id="KW-0614">Plasmid</keyword>
<accession>A0A0H5Q884</accession>
<proteinExistence type="predicted"/>
<organism evidence="1">
    <name type="scientific">uncultured prokaryote</name>
    <dbReference type="NCBI Taxonomy" id="198431"/>
    <lineage>
        <taxon>unclassified sequences</taxon>
        <taxon>environmental samples</taxon>
    </lineage>
</organism>
<reference evidence="1" key="2">
    <citation type="submission" date="2015-07" db="EMBL/GenBank/DDBJ databases">
        <title>Plasmids, circular viruses and viroids from rat gut.</title>
        <authorList>
            <person name="Jorgensen T.J."/>
            <person name="Hansen M.A."/>
            <person name="Xu Z."/>
            <person name="Tabak M.A."/>
            <person name="Sorensen S.J."/>
            <person name="Hansen L.H."/>
        </authorList>
    </citation>
    <scope>NUCLEOTIDE SEQUENCE</scope>
    <source>
        <plasmid evidence="1">pRGRH1858</plasmid>
    </source>
</reference>